<dbReference type="InterPro" id="IPR035979">
    <property type="entry name" value="RBD_domain_sf"/>
</dbReference>
<dbReference type="FunFam" id="3.30.70.330:FF:000029">
    <property type="entry name" value="U2 small nuclear ribonucleoprotein B"/>
    <property type="match status" value="1"/>
</dbReference>
<keyword evidence="6 10" id="KW-0694">RNA-binding</keyword>
<dbReference type="PROSITE" id="PS50102">
    <property type="entry name" value="RRM"/>
    <property type="match status" value="2"/>
</dbReference>
<dbReference type="Pfam" id="PF00076">
    <property type="entry name" value="RRM_1"/>
    <property type="match status" value="2"/>
</dbReference>
<dbReference type="SUPFAM" id="SSF54928">
    <property type="entry name" value="RNA-binding domain, RBD"/>
    <property type="match status" value="2"/>
</dbReference>
<dbReference type="GO" id="GO:0008380">
    <property type="term" value="P:RNA splicing"/>
    <property type="evidence" value="ECO:0007669"/>
    <property type="project" value="UniProtKB-KW"/>
</dbReference>
<dbReference type="GO" id="GO:0006397">
    <property type="term" value="P:mRNA processing"/>
    <property type="evidence" value="ECO:0007669"/>
    <property type="project" value="UniProtKB-KW"/>
</dbReference>
<dbReference type="FunFam" id="3.30.70.330:FF:000039">
    <property type="entry name" value="U1 small nuclear ribonucleoprotein A"/>
    <property type="match status" value="1"/>
</dbReference>
<dbReference type="OMA" id="VRMIPTK"/>
<dbReference type="CDD" id="cd12246">
    <property type="entry name" value="RRM1_U1A_like"/>
    <property type="match status" value="1"/>
</dbReference>
<evidence type="ECO:0000256" key="8">
    <source>
        <dbReference type="ARBA" id="ARBA00023242"/>
    </source>
</evidence>
<dbReference type="OrthoDB" id="277802at2759"/>
<evidence type="ECO:0000256" key="7">
    <source>
        <dbReference type="ARBA" id="ARBA00023187"/>
    </source>
</evidence>
<keyword evidence="7" id="KW-0508">mRNA splicing</keyword>
<dbReference type="AlphaFoldDB" id="E1ZTK9"/>
<dbReference type="InParanoid" id="E1ZTK9"/>
<evidence type="ECO:0000256" key="6">
    <source>
        <dbReference type="ARBA" id="ARBA00022884"/>
    </source>
</evidence>
<feature type="domain" description="RRM" evidence="12">
    <location>
        <begin position="7"/>
        <end position="86"/>
    </location>
</feature>
<reference evidence="13 14" key="1">
    <citation type="journal article" date="2010" name="Plant Cell">
        <title>The Chlorella variabilis NC64A genome reveals adaptation to photosymbiosis, coevolution with viruses, and cryptic sex.</title>
        <authorList>
            <person name="Blanc G."/>
            <person name="Duncan G."/>
            <person name="Agarkova I."/>
            <person name="Borodovsky M."/>
            <person name="Gurnon J."/>
            <person name="Kuo A."/>
            <person name="Lindquist E."/>
            <person name="Lucas S."/>
            <person name="Pangilinan J."/>
            <person name="Polle J."/>
            <person name="Salamov A."/>
            <person name="Terry A."/>
            <person name="Yamada T."/>
            <person name="Dunigan D.D."/>
            <person name="Grigoriev I.V."/>
            <person name="Claverie J.M."/>
            <person name="Van Etten J.L."/>
        </authorList>
    </citation>
    <scope>NUCLEOTIDE SEQUENCE [LARGE SCALE GENOMIC DNA]</scope>
    <source>
        <strain evidence="13 14">NC64A</strain>
    </source>
</reference>
<dbReference type="GO" id="GO:0003723">
    <property type="term" value="F:RNA binding"/>
    <property type="evidence" value="ECO:0007669"/>
    <property type="project" value="UniProtKB-UniRule"/>
</dbReference>
<dbReference type="GeneID" id="17350254"/>
<name>E1ZTK9_CHLVA</name>
<dbReference type="CDD" id="cd12247">
    <property type="entry name" value="RRM2_U1A_like"/>
    <property type="match status" value="1"/>
</dbReference>
<dbReference type="InterPro" id="IPR000504">
    <property type="entry name" value="RRM_dom"/>
</dbReference>
<dbReference type="KEGG" id="cvr:CHLNCDRAFT_28661"/>
<accession>E1ZTK9</accession>
<keyword evidence="8" id="KW-0539">Nucleus</keyword>
<keyword evidence="14" id="KW-1185">Reference proteome</keyword>
<dbReference type="Proteomes" id="UP000008141">
    <property type="component" value="Unassembled WGS sequence"/>
</dbReference>
<dbReference type="GO" id="GO:0030532">
    <property type="term" value="C:small nuclear ribonucleoprotein complex"/>
    <property type="evidence" value="ECO:0007669"/>
    <property type="project" value="UniProtKB-ARBA"/>
</dbReference>
<dbReference type="EMBL" id="GL433872">
    <property type="protein sequence ID" value="EFN50825.1"/>
    <property type="molecule type" value="Genomic_DNA"/>
</dbReference>
<evidence type="ECO:0000256" key="4">
    <source>
        <dbReference type="ARBA" id="ARBA00022728"/>
    </source>
</evidence>
<proteinExistence type="inferred from homology"/>
<evidence type="ECO:0000256" key="11">
    <source>
        <dbReference type="SAM" id="MobiDB-lite"/>
    </source>
</evidence>
<evidence type="ECO:0000313" key="14">
    <source>
        <dbReference type="Proteomes" id="UP000008141"/>
    </source>
</evidence>
<dbReference type="SMART" id="SM00360">
    <property type="entry name" value="RRM"/>
    <property type="match status" value="2"/>
</dbReference>
<sequence length="219" mass="23193">MDTAPNQTLYVSNLQEKIKKRELKQLLYALFGQFGKIVDIVAMRTDKLRGQAWIVYADITAATAALRGMQDFPFFDKPLRVSFAKSASHAVAPKKGGKGAKGKPPKAPAAVAAGGDAAAKAKQPADAAAAGGRQKAAAVDVGEPNAKLFVENLPAATTAAMLEMLFQQFPGCKEVTTVPAKPGIAFIEFETEMQATVAMTGLQGFKVTPQNSMTITYSK</sequence>
<feature type="region of interest" description="Disordered" evidence="11">
    <location>
        <begin position="92"/>
        <end position="115"/>
    </location>
</feature>
<evidence type="ECO:0000256" key="5">
    <source>
        <dbReference type="ARBA" id="ARBA00022737"/>
    </source>
</evidence>
<dbReference type="PANTHER" id="PTHR10501">
    <property type="entry name" value="U1 SMALL NUCLEAR RIBONUCLEOPROTEIN A/U2 SMALL NUCLEAR RIBONUCLEOPROTEIN B"/>
    <property type="match status" value="1"/>
</dbReference>
<comment type="subcellular location">
    <subcellularLocation>
        <location evidence="1">Nucleus</location>
    </subcellularLocation>
</comment>
<feature type="domain" description="RRM" evidence="12">
    <location>
        <begin position="146"/>
        <end position="219"/>
    </location>
</feature>
<keyword evidence="9" id="KW-0687">Ribonucleoprotein</keyword>
<evidence type="ECO:0000256" key="2">
    <source>
        <dbReference type="ARBA" id="ARBA00007243"/>
    </source>
</evidence>
<evidence type="ECO:0000259" key="12">
    <source>
        <dbReference type="PROSITE" id="PS50102"/>
    </source>
</evidence>
<evidence type="ECO:0000256" key="3">
    <source>
        <dbReference type="ARBA" id="ARBA00022664"/>
    </source>
</evidence>
<comment type="similarity">
    <text evidence="2">Belongs to the RRM U1 A/B'' family.</text>
</comment>
<dbReference type="RefSeq" id="XP_005842927.1">
    <property type="nucleotide sequence ID" value="XM_005842865.1"/>
</dbReference>
<dbReference type="eggNOG" id="KOG4206">
    <property type="taxonomic scope" value="Eukaryota"/>
</dbReference>
<protein>
    <recommendedName>
        <fullName evidence="12">RRM domain-containing protein</fullName>
    </recommendedName>
</protein>
<keyword evidence="3" id="KW-0507">mRNA processing</keyword>
<dbReference type="InterPro" id="IPR012677">
    <property type="entry name" value="Nucleotide-bd_a/b_plait_sf"/>
</dbReference>
<evidence type="ECO:0000256" key="10">
    <source>
        <dbReference type="PROSITE-ProRule" id="PRU00176"/>
    </source>
</evidence>
<dbReference type="Gene3D" id="3.30.70.330">
    <property type="match status" value="2"/>
</dbReference>
<organism evidence="14">
    <name type="scientific">Chlorella variabilis</name>
    <name type="common">Green alga</name>
    <dbReference type="NCBI Taxonomy" id="554065"/>
    <lineage>
        <taxon>Eukaryota</taxon>
        <taxon>Viridiplantae</taxon>
        <taxon>Chlorophyta</taxon>
        <taxon>core chlorophytes</taxon>
        <taxon>Trebouxiophyceae</taxon>
        <taxon>Chlorellales</taxon>
        <taxon>Chlorellaceae</taxon>
        <taxon>Chlorella clade</taxon>
        <taxon>Chlorella</taxon>
    </lineage>
</organism>
<evidence type="ECO:0000313" key="13">
    <source>
        <dbReference type="EMBL" id="EFN50825.1"/>
    </source>
</evidence>
<evidence type="ECO:0000256" key="1">
    <source>
        <dbReference type="ARBA" id="ARBA00004123"/>
    </source>
</evidence>
<dbReference type="GO" id="GO:0005681">
    <property type="term" value="C:spliceosomal complex"/>
    <property type="evidence" value="ECO:0007669"/>
    <property type="project" value="UniProtKB-KW"/>
</dbReference>
<feature type="compositionally biased region" description="Basic residues" evidence="11">
    <location>
        <begin position="95"/>
        <end position="104"/>
    </location>
</feature>
<keyword evidence="5" id="KW-0677">Repeat</keyword>
<dbReference type="FunCoup" id="E1ZTK9">
    <property type="interactions" value="2157"/>
</dbReference>
<dbReference type="STRING" id="554065.E1ZTK9"/>
<evidence type="ECO:0000256" key="9">
    <source>
        <dbReference type="ARBA" id="ARBA00023274"/>
    </source>
</evidence>
<gene>
    <name evidence="13" type="ORF">CHLNCDRAFT_28661</name>
</gene>
<keyword evidence="4" id="KW-0747">Spliceosome</keyword>